<evidence type="ECO:0000313" key="1">
    <source>
        <dbReference type="EMBL" id="PAB61051.1"/>
    </source>
</evidence>
<sequence length="217" mass="24756">MEKKHTTILCIVLLVICIVFVLGSNFDHSFSPSANYHSLKIDYTNEEIHGILKDHYRTKNLYVNYIGSNKYRYLYSLEPLTMNNIDKETLDLLNFTTIGVNLKTGNIFNNSTGECIGSIGKISKEFNILTPEESILLLDRKLIAKKNTMASLISFRSFNKGNIIIKEQVTTKNNLSDTAVSFIINPVTRQVYDLKSGDFVFFLDEPRSMTYTSKKNL</sequence>
<organism evidence="1 2">
    <name type="scientific">Anaeromicrobium sediminis</name>
    <dbReference type="NCBI Taxonomy" id="1478221"/>
    <lineage>
        <taxon>Bacteria</taxon>
        <taxon>Bacillati</taxon>
        <taxon>Bacillota</taxon>
        <taxon>Clostridia</taxon>
        <taxon>Peptostreptococcales</taxon>
        <taxon>Thermotaleaceae</taxon>
        <taxon>Anaeromicrobium</taxon>
    </lineage>
</organism>
<dbReference type="Proteomes" id="UP000216024">
    <property type="component" value="Unassembled WGS sequence"/>
</dbReference>
<gene>
    <name evidence="1" type="ORF">CCE28_01070</name>
</gene>
<name>A0A267MN71_9FIRM</name>
<dbReference type="AlphaFoldDB" id="A0A267MN71"/>
<proteinExistence type="predicted"/>
<accession>A0A267MN71</accession>
<dbReference type="RefSeq" id="WP_095130097.1">
    <property type="nucleotide sequence ID" value="NZ_NIBG01000001.1"/>
</dbReference>
<reference evidence="1 2" key="1">
    <citation type="submission" date="2017-06" db="EMBL/GenBank/DDBJ databases">
        <title>Draft genome sequence of anaerobic fermentative bacterium Anaeromicrobium sediminis DY2726D isolated from West Pacific Ocean sediments.</title>
        <authorList>
            <person name="Zeng X."/>
        </authorList>
    </citation>
    <scope>NUCLEOTIDE SEQUENCE [LARGE SCALE GENOMIC DNA]</scope>
    <source>
        <strain evidence="1 2">DY2726D</strain>
    </source>
</reference>
<comment type="caution">
    <text evidence="1">The sequence shown here is derived from an EMBL/GenBank/DDBJ whole genome shotgun (WGS) entry which is preliminary data.</text>
</comment>
<evidence type="ECO:0000313" key="2">
    <source>
        <dbReference type="Proteomes" id="UP000216024"/>
    </source>
</evidence>
<dbReference type="EMBL" id="NIBG01000001">
    <property type="protein sequence ID" value="PAB61051.1"/>
    <property type="molecule type" value="Genomic_DNA"/>
</dbReference>
<protein>
    <submittedName>
        <fullName evidence="1">Uncharacterized protein</fullName>
    </submittedName>
</protein>
<keyword evidence="2" id="KW-1185">Reference proteome</keyword>